<dbReference type="InterPro" id="IPR052155">
    <property type="entry name" value="Biofilm_reg_signaling"/>
</dbReference>
<dbReference type="NCBIfam" id="TIGR00254">
    <property type="entry name" value="GGDEF"/>
    <property type="match status" value="1"/>
</dbReference>
<proteinExistence type="predicted"/>
<keyword evidence="1" id="KW-0472">Membrane</keyword>
<evidence type="ECO:0000313" key="5">
    <source>
        <dbReference type="EMBL" id="PJG54236.1"/>
    </source>
</evidence>
<dbReference type="SUPFAM" id="SSF55785">
    <property type="entry name" value="PYP-like sensor domain (PAS domain)"/>
    <property type="match status" value="1"/>
</dbReference>
<keyword evidence="5" id="KW-0418">Kinase</keyword>
<feature type="transmembrane region" description="Helical" evidence="1">
    <location>
        <begin position="21"/>
        <end position="40"/>
    </location>
</feature>
<dbReference type="SMART" id="SM00052">
    <property type="entry name" value="EAL"/>
    <property type="match status" value="1"/>
</dbReference>
<dbReference type="NCBIfam" id="TIGR00229">
    <property type="entry name" value="sensory_box"/>
    <property type="match status" value="1"/>
</dbReference>
<reference evidence="5 6" key="1">
    <citation type="submission" date="2017-11" db="EMBL/GenBank/DDBJ databases">
        <title>Bradyrhizobium forestalis sp. nov., an efficient nitrogen-fixing bacterium isolated from nodules of forest legume species in the Amazon.</title>
        <authorList>
            <person name="Costa E.M."/>
            <person name="Guimaraes A."/>
            <person name="Carvalho T.S."/>
            <person name="Rodrigues T.L."/>
            <person name="Ribeiro P.R.A."/>
            <person name="Lebbe L."/>
            <person name="Willems A."/>
            <person name="Moreira F.M.S."/>
        </authorList>
    </citation>
    <scope>NUCLEOTIDE SEQUENCE [LARGE SCALE GENOMIC DNA]</scope>
    <source>
        <strain evidence="5 6">INPA54B</strain>
    </source>
</reference>
<accession>A0A2M8R8S9</accession>
<dbReference type="InterPro" id="IPR035919">
    <property type="entry name" value="EAL_sf"/>
</dbReference>
<dbReference type="AlphaFoldDB" id="A0A2M8R8S9"/>
<dbReference type="SMART" id="SM00267">
    <property type="entry name" value="GGDEF"/>
    <property type="match status" value="1"/>
</dbReference>
<dbReference type="InterPro" id="IPR035965">
    <property type="entry name" value="PAS-like_dom_sf"/>
</dbReference>
<dbReference type="InterPro" id="IPR043128">
    <property type="entry name" value="Rev_trsase/Diguanyl_cyclase"/>
</dbReference>
<dbReference type="Gene3D" id="3.20.20.450">
    <property type="entry name" value="EAL domain"/>
    <property type="match status" value="1"/>
</dbReference>
<evidence type="ECO:0000259" key="4">
    <source>
        <dbReference type="PROSITE" id="PS50887"/>
    </source>
</evidence>
<feature type="transmembrane region" description="Helical" evidence="1">
    <location>
        <begin position="283"/>
        <end position="300"/>
    </location>
</feature>
<organism evidence="5 6">
    <name type="scientific">Bradyrhizobium forestalis</name>
    <dbReference type="NCBI Taxonomy" id="1419263"/>
    <lineage>
        <taxon>Bacteria</taxon>
        <taxon>Pseudomonadati</taxon>
        <taxon>Pseudomonadota</taxon>
        <taxon>Alphaproteobacteria</taxon>
        <taxon>Hyphomicrobiales</taxon>
        <taxon>Nitrobacteraceae</taxon>
        <taxon>Bradyrhizobium</taxon>
    </lineage>
</organism>
<dbReference type="SMART" id="SM00091">
    <property type="entry name" value="PAS"/>
    <property type="match status" value="1"/>
</dbReference>
<keyword evidence="5" id="KW-0808">Transferase</keyword>
<evidence type="ECO:0000256" key="1">
    <source>
        <dbReference type="SAM" id="Phobius"/>
    </source>
</evidence>
<feature type="domain" description="PAS" evidence="2">
    <location>
        <begin position="365"/>
        <end position="410"/>
    </location>
</feature>
<dbReference type="CDD" id="cd01948">
    <property type="entry name" value="EAL"/>
    <property type="match status" value="1"/>
</dbReference>
<dbReference type="PANTHER" id="PTHR44757">
    <property type="entry name" value="DIGUANYLATE CYCLASE DGCP"/>
    <property type="match status" value="1"/>
</dbReference>
<dbReference type="Pfam" id="PF00990">
    <property type="entry name" value="GGDEF"/>
    <property type="match status" value="1"/>
</dbReference>
<dbReference type="CDD" id="cd00130">
    <property type="entry name" value="PAS"/>
    <property type="match status" value="1"/>
</dbReference>
<sequence length="927" mass="100371">MRGRARWSGRAGGSVKRHRPHILVVIALAIVLSTGWHGSLRNALTDLRFAWQSRDASGNVVVVAIDAPSIDQIGVWPWPRRLHAALLRRLEAAGAQDVAFDVDFSTPSDSASDEAFVNALREVGGSTILPSFKQPTPKGGPAHVNRPLKSFSNQSWPAVVNVAVESDGLVRRYPFGEKLGDALMPSMAVVLAGQDANRRPPFLIDFSIRAASIPVVSYGDVLRGDTATLGKLKDKKIIVGATALELGDRFSVPNSRIISGPVLQALAAESILQNRMLRWTSDIGMILGLGVICVLMMYSWRRYAPGIRVVILIAAGVGLELVATLVQARWPLVIDTSLFHIAIIAYLTAIALDEIDFRSLLGRIAESRFHRIAMSLGDGLVCTDEDHRITVWNPGASAIFGYVPAEIIGRPFETLCALPADGGARPSMHAAARQALLVPGGAVIVEFEGRRKNGETFPVEASFSGWQGTDGFQYGAILRDISVRKREAERIRYLAEHDALTGLANRTMLHVGLTDLISAAERRSSGVTLLVLGLDDFQEINDMLGHSAGDLVLRAVAERLRSEVDGKAILARLSGDEFAIAIDCAEVGEPIAAFAERIAHAFEAPLATGTRQHRVRISVGVAVYPEGGQKADDLLSNGHLALSRAKATRRGSHVIFESAIRQELENRLTLESELALAADRGEFELFFQPQVRLIDGSLVGAEALIRWRHPVRGYVSPGEFMPVVNTSALSERIANWVMETACRQARAWELSGNNVRVALNLSPSQLQSGDLAHSVAALLEATGLTPSLLEIEVTEDILLHDERRVLAMFKRIQELGVRVVFDDFGTGYASLSYLKKFPLDGLKIDRSFVFGLLANSDDAAIVGSTIGLSRQLGLTVVAEGIENRATADLLVSMGCEEGQGYFFGRPMPAEAFEKQFLAAELDAVSAA</sequence>
<dbReference type="PROSITE" id="PS50887">
    <property type="entry name" value="GGDEF"/>
    <property type="match status" value="1"/>
</dbReference>
<dbReference type="EMBL" id="PGVG01000011">
    <property type="protein sequence ID" value="PJG54236.1"/>
    <property type="molecule type" value="Genomic_DNA"/>
</dbReference>
<protein>
    <submittedName>
        <fullName evidence="5">Histidine kinase</fullName>
    </submittedName>
</protein>
<dbReference type="InterPro" id="IPR007890">
    <property type="entry name" value="CHASE2"/>
</dbReference>
<dbReference type="Gene3D" id="3.30.70.270">
    <property type="match status" value="1"/>
</dbReference>
<dbReference type="OrthoDB" id="9814202at2"/>
<dbReference type="PROSITE" id="PS50112">
    <property type="entry name" value="PAS"/>
    <property type="match status" value="1"/>
</dbReference>
<dbReference type="InterPro" id="IPR000014">
    <property type="entry name" value="PAS"/>
</dbReference>
<keyword evidence="1" id="KW-1133">Transmembrane helix</keyword>
<evidence type="ECO:0000259" key="2">
    <source>
        <dbReference type="PROSITE" id="PS50112"/>
    </source>
</evidence>
<feature type="transmembrane region" description="Helical" evidence="1">
    <location>
        <begin position="306"/>
        <end position="325"/>
    </location>
</feature>
<dbReference type="InterPro" id="IPR000160">
    <property type="entry name" value="GGDEF_dom"/>
</dbReference>
<comment type="caution">
    <text evidence="5">The sequence shown here is derived from an EMBL/GenBank/DDBJ whole genome shotgun (WGS) entry which is preliminary data.</text>
</comment>
<dbReference type="PANTHER" id="PTHR44757:SF2">
    <property type="entry name" value="BIOFILM ARCHITECTURE MAINTENANCE PROTEIN MBAA"/>
    <property type="match status" value="1"/>
</dbReference>
<evidence type="ECO:0000259" key="3">
    <source>
        <dbReference type="PROSITE" id="PS50883"/>
    </source>
</evidence>
<dbReference type="PROSITE" id="PS50883">
    <property type="entry name" value="EAL"/>
    <property type="match status" value="1"/>
</dbReference>
<dbReference type="Proteomes" id="UP000231194">
    <property type="component" value="Unassembled WGS sequence"/>
</dbReference>
<dbReference type="Gene3D" id="3.30.450.20">
    <property type="entry name" value="PAS domain"/>
    <property type="match status" value="1"/>
</dbReference>
<feature type="domain" description="EAL" evidence="3">
    <location>
        <begin position="667"/>
        <end position="920"/>
    </location>
</feature>
<dbReference type="CDD" id="cd01949">
    <property type="entry name" value="GGDEF"/>
    <property type="match status" value="1"/>
</dbReference>
<feature type="domain" description="GGDEF" evidence="4">
    <location>
        <begin position="525"/>
        <end position="658"/>
    </location>
</feature>
<dbReference type="Pfam" id="PF00563">
    <property type="entry name" value="EAL"/>
    <property type="match status" value="1"/>
</dbReference>
<dbReference type="Pfam" id="PF05226">
    <property type="entry name" value="CHASE2"/>
    <property type="match status" value="1"/>
</dbReference>
<dbReference type="SUPFAM" id="SSF141868">
    <property type="entry name" value="EAL domain-like"/>
    <property type="match status" value="1"/>
</dbReference>
<dbReference type="SUPFAM" id="SSF55073">
    <property type="entry name" value="Nucleotide cyclase"/>
    <property type="match status" value="1"/>
</dbReference>
<evidence type="ECO:0000313" key="6">
    <source>
        <dbReference type="Proteomes" id="UP000231194"/>
    </source>
</evidence>
<dbReference type="GO" id="GO:0016301">
    <property type="term" value="F:kinase activity"/>
    <property type="evidence" value="ECO:0007669"/>
    <property type="project" value="UniProtKB-KW"/>
</dbReference>
<keyword evidence="6" id="KW-1185">Reference proteome</keyword>
<dbReference type="InterPro" id="IPR001633">
    <property type="entry name" value="EAL_dom"/>
</dbReference>
<dbReference type="InterPro" id="IPR029787">
    <property type="entry name" value="Nucleotide_cyclase"/>
</dbReference>
<gene>
    <name evidence="5" type="ORF">CVM73_15580</name>
</gene>
<dbReference type="Pfam" id="PF13426">
    <property type="entry name" value="PAS_9"/>
    <property type="match status" value="1"/>
</dbReference>
<dbReference type="SMART" id="SM01080">
    <property type="entry name" value="CHASE2"/>
    <property type="match status" value="1"/>
</dbReference>
<keyword evidence="1" id="KW-0812">Transmembrane</keyword>
<name>A0A2M8R8S9_9BRAD</name>